<evidence type="ECO:0000313" key="1">
    <source>
        <dbReference type="EMBL" id="SDE99061.1"/>
    </source>
</evidence>
<dbReference type="AlphaFoldDB" id="A0A1G7HFB7"/>
<evidence type="ECO:0000313" key="2">
    <source>
        <dbReference type="Proteomes" id="UP000182114"/>
    </source>
</evidence>
<gene>
    <name evidence="1" type="ORF">SAMN04487992_10636</name>
</gene>
<proteinExistence type="predicted"/>
<protein>
    <submittedName>
        <fullName evidence="1">Uncharacterized protein</fullName>
    </submittedName>
</protein>
<reference evidence="2" key="1">
    <citation type="submission" date="2016-10" db="EMBL/GenBank/DDBJ databases">
        <authorList>
            <person name="Varghese N."/>
            <person name="Submissions S."/>
        </authorList>
    </citation>
    <scope>NUCLEOTIDE SEQUENCE [LARGE SCALE GENOMIC DNA]</scope>
    <source>
        <strain evidence="2">DSM 24729</strain>
    </source>
</reference>
<organism evidence="1 2">
    <name type="scientific">Cellulophaga baltica</name>
    <dbReference type="NCBI Taxonomy" id="76594"/>
    <lineage>
        <taxon>Bacteria</taxon>
        <taxon>Pseudomonadati</taxon>
        <taxon>Bacteroidota</taxon>
        <taxon>Flavobacteriia</taxon>
        <taxon>Flavobacteriales</taxon>
        <taxon>Flavobacteriaceae</taxon>
        <taxon>Cellulophaga</taxon>
    </lineage>
</organism>
<accession>A0A1G7HFB7</accession>
<dbReference type="RefSeq" id="WP_074538420.1">
    <property type="nucleotide sequence ID" value="NZ_FNBD01000006.1"/>
</dbReference>
<name>A0A1G7HFB7_9FLAO</name>
<keyword evidence="2" id="KW-1185">Reference proteome</keyword>
<dbReference type="EMBL" id="FNBD01000006">
    <property type="protein sequence ID" value="SDE99061.1"/>
    <property type="molecule type" value="Genomic_DNA"/>
</dbReference>
<sequence>MTFHETILNQLKKYRETHPNFNFIPRQRGGPGKRFKSGYWFQGNDKYAFVTLVHANGRVNKTKGVGLVFRPKEDGFDCNTQVRYDGNSVAN</sequence>
<dbReference type="Proteomes" id="UP000182114">
    <property type="component" value="Unassembled WGS sequence"/>
</dbReference>